<dbReference type="AlphaFoldDB" id="A0A0C4WUQ3"/>
<dbReference type="KEGG" id="acx:Achr_e420"/>
<evidence type="ECO:0000313" key="1">
    <source>
        <dbReference type="EMBL" id="AJE23635.1"/>
    </source>
</evidence>
<dbReference type="EMBL" id="CP010420">
    <property type="protein sequence ID" value="AJE23635.1"/>
    <property type="molecule type" value="Genomic_DNA"/>
</dbReference>
<reference evidence="1 2" key="1">
    <citation type="journal article" date="2015" name="PLoS ONE">
        <title>Azotobacter Genomes: The Genome of Azotobacter chroococcum NCIMB 8003 (ATCC 4412).</title>
        <authorList>
            <person name="Robson R.L."/>
            <person name="Jones R."/>
            <person name="Robson R.M."/>
            <person name="Schwartz A."/>
            <person name="Richardson T.H."/>
        </authorList>
    </citation>
    <scope>NUCLEOTIDE SEQUENCE [LARGE SCALE GENOMIC DNA]</scope>
    <source>
        <strain evidence="1 2">NCIMB 8003</strain>
        <plasmid evidence="2">Plasmid pAcX50e</plasmid>
    </source>
</reference>
<proteinExistence type="predicted"/>
<dbReference type="InterPro" id="IPR032787">
    <property type="entry name" value="Prok-E2_D"/>
</dbReference>
<accession>A0A0C4WUQ3</accession>
<dbReference type="HOGENOM" id="CLU_085624_0_0_6"/>
<protein>
    <submittedName>
        <fullName evidence="1">PRTRC system protein B</fullName>
    </submittedName>
</protein>
<dbReference type="Pfam" id="PF14460">
    <property type="entry name" value="Prok-E2_D"/>
    <property type="match status" value="1"/>
</dbReference>
<geneLocation type="plasmid" evidence="1 2">
    <name>pAcX50e</name>
</geneLocation>
<gene>
    <name evidence="1" type="ORF">Achr_e420</name>
</gene>
<keyword evidence="2" id="KW-1185">Reference proteome</keyword>
<keyword evidence="1" id="KW-0614">Plasmid</keyword>
<dbReference type="Proteomes" id="UP000068210">
    <property type="component" value="Plasmid pAcX50e"/>
</dbReference>
<evidence type="ECO:0000313" key="2">
    <source>
        <dbReference type="Proteomes" id="UP000068210"/>
    </source>
</evidence>
<name>A0A0C4WUQ3_9GAMM</name>
<sequence>MDGLPFANGLDRLLTHDLEGVVVDCPTVGVSFAFHRSIISQYDNTFDKISNTESIALLLHRNEKSGTVEVTSHKVVPAPEAGFVLGAGRLFNQQDKTAIVEILSGNKESIAFIPDQVLARDGSGFNMVWFTPPRQAEVHFREAEYRVPLPLLVYAKFEGQRLRVYAAKGRARPTPETKLWIAPLGNINTNGTMCGGNVRQEEFRGRDEDRAACERFAVEARATHLGDTPPVKGVGSQEAYEAFMAKLHEEQARTFPASRLLPAKARNGEQHALADLIRAGGRP</sequence>
<organism evidence="1 2">
    <name type="scientific">Azotobacter chroococcum NCIMB 8003</name>
    <dbReference type="NCBI Taxonomy" id="1328314"/>
    <lineage>
        <taxon>Bacteria</taxon>
        <taxon>Pseudomonadati</taxon>
        <taxon>Pseudomonadota</taxon>
        <taxon>Gammaproteobacteria</taxon>
        <taxon>Pseudomonadales</taxon>
        <taxon>Pseudomonadaceae</taxon>
        <taxon>Azotobacter</taxon>
    </lineage>
</organism>